<proteinExistence type="predicted"/>
<evidence type="ECO:0000256" key="1">
    <source>
        <dbReference type="ARBA" id="ARBA00004196"/>
    </source>
</evidence>
<evidence type="ECO:0000256" key="6">
    <source>
        <dbReference type="ARBA" id="ARBA00022764"/>
    </source>
</evidence>
<keyword evidence="6" id="KW-0574">Periplasm</keyword>
<dbReference type="SUPFAM" id="SSF53822">
    <property type="entry name" value="Periplasmic binding protein-like I"/>
    <property type="match status" value="1"/>
</dbReference>
<dbReference type="GO" id="GO:0030288">
    <property type="term" value="C:outer membrane-bounded periplasmic space"/>
    <property type="evidence" value="ECO:0007669"/>
    <property type="project" value="TreeGrafter"/>
</dbReference>
<dbReference type="CDD" id="cd01539">
    <property type="entry name" value="PBP1_GGBP"/>
    <property type="match status" value="1"/>
</dbReference>
<reference evidence="11" key="1">
    <citation type="submission" date="2021-10" db="EMBL/GenBank/DDBJ databases">
        <title>Anaerobic single-cell dispensing facilitates the cultivation of human gut bacteria.</title>
        <authorList>
            <person name="Afrizal A."/>
        </authorList>
    </citation>
    <scope>NUCLEOTIDE SEQUENCE</scope>
    <source>
        <strain evidence="11">CLA-AA-H204</strain>
    </source>
</reference>
<dbReference type="GO" id="GO:0030246">
    <property type="term" value="F:carbohydrate binding"/>
    <property type="evidence" value="ECO:0007669"/>
    <property type="project" value="InterPro"/>
</dbReference>
<organism evidence="11 12">
    <name type="scientific">Roseburia amylophila</name>
    <dbReference type="NCBI Taxonomy" id="2981794"/>
    <lineage>
        <taxon>Bacteria</taxon>
        <taxon>Bacillati</taxon>
        <taxon>Bacillota</taxon>
        <taxon>Clostridia</taxon>
        <taxon>Lachnospirales</taxon>
        <taxon>Lachnospiraceae</taxon>
        <taxon>Roseburia</taxon>
    </lineage>
</organism>
<accession>A0AAW4WJS8</accession>
<name>A0AAW4WJS8_9FIRM</name>
<keyword evidence="4" id="KW-0479">Metal-binding</keyword>
<dbReference type="InterPro" id="IPR025997">
    <property type="entry name" value="SBP_2_dom"/>
</dbReference>
<dbReference type="GO" id="GO:0046872">
    <property type="term" value="F:metal ion binding"/>
    <property type="evidence" value="ECO:0007669"/>
    <property type="project" value="UniProtKB-KW"/>
</dbReference>
<protein>
    <recommendedName>
        <fullName evidence="9">D-galactose/methyl-galactoside binding periplasmic protein MglB</fullName>
    </recommendedName>
</protein>
<evidence type="ECO:0000256" key="9">
    <source>
        <dbReference type="ARBA" id="ARBA00034344"/>
    </source>
</evidence>
<keyword evidence="5" id="KW-0732">Signal</keyword>
<dbReference type="PANTHER" id="PTHR30036:SF2">
    <property type="entry name" value="D-GALACTOSE_METHYL-GALACTOSIDE BINDING PERIPLASMIC PROTEIN MGLB"/>
    <property type="match status" value="1"/>
</dbReference>
<dbReference type="PANTHER" id="PTHR30036">
    <property type="entry name" value="D-XYLOSE-BINDING PERIPLASMIC PROTEIN"/>
    <property type="match status" value="1"/>
</dbReference>
<evidence type="ECO:0000256" key="7">
    <source>
        <dbReference type="ARBA" id="ARBA00022837"/>
    </source>
</evidence>
<dbReference type="Proteomes" id="UP001198893">
    <property type="component" value="Unassembled WGS sequence"/>
</dbReference>
<comment type="subunit">
    <text evidence="8">The ABC transporter complex is composed of one ATP-binding protein (MglA), two transmembrane proteins (MglC) and a solute-binding protein (MglB).</text>
</comment>
<evidence type="ECO:0000313" key="12">
    <source>
        <dbReference type="Proteomes" id="UP001198893"/>
    </source>
</evidence>
<evidence type="ECO:0000256" key="8">
    <source>
        <dbReference type="ARBA" id="ARBA00034323"/>
    </source>
</evidence>
<evidence type="ECO:0000256" key="4">
    <source>
        <dbReference type="ARBA" id="ARBA00022723"/>
    </source>
</evidence>
<dbReference type="InterPro" id="IPR028082">
    <property type="entry name" value="Peripla_BP_I"/>
</dbReference>
<dbReference type="InterPro" id="IPR044085">
    <property type="entry name" value="MglB-like_PBP1"/>
</dbReference>
<evidence type="ECO:0000313" key="11">
    <source>
        <dbReference type="EMBL" id="MCC2243010.1"/>
    </source>
</evidence>
<gene>
    <name evidence="11" type="ORF">LKD47_12035</name>
</gene>
<dbReference type="EMBL" id="JAJEQW010000014">
    <property type="protein sequence ID" value="MCC2243010.1"/>
    <property type="molecule type" value="Genomic_DNA"/>
</dbReference>
<comment type="caution">
    <text evidence="11">The sequence shown here is derived from an EMBL/GenBank/DDBJ whole genome shotgun (WGS) entry which is preliminary data.</text>
</comment>
<dbReference type="Gene3D" id="3.40.50.2300">
    <property type="match status" value="2"/>
</dbReference>
<dbReference type="Pfam" id="PF13407">
    <property type="entry name" value="Peripla_BP_4"/>
    <property type="match status" value="1"/>
</dbReference>
<dbReference type="InterPro" id="IPR050555">
    <property type="entry name" value="Bact_Solute-Bind_Prot2"/>
</dbReference>
<evidence type="ECO:0000256" key="5">
    <source>
        <dbReference type="ARBA" id="ARBA00022729"/>
    </source>
</evidence>
<keyword evidence="3" id="KW-0762">Sugar transport</keyword>
<feature type="domain" description="Periplasmic binding protein" evidence="10">
    <location>
        <begin position="42"/>
        <end position="318"/>
    </location>
</feature>
<sequence>MSRTRRRTMAVTVTLIILIILILVLPGCNQKTKRIENTLRVSVVTYTHDDPFINATVDDLKEELKKRETEERKIITSVRSADNDQKAQNEIVEEMIDAGCDILCVNLVDRTDPTTVIRLARQHDIPVIFFNREPVPEDLSQWNQLYYVGCEAKQSGEMQGEIAADYIKNHPEVDRNQDGRIQYILLEGEAGHQDAISRTDSSVKTLIEQGINLEKLSYLFADWNRGQAENRMNQIISQYGTEVEMVISNNDEMALGAIEAYKDAGYNRQEWPIIFGIDGLEDALEAIQNGTMQGTVYNDKEDQAEEMARLAVDIYDGKNQEVQSLQEEKYYVSQYRKVDISNVEDFIK</sequence>
<evidence type="ECO:0000256" key="2">
    <source>
        <dbReference type="ARBA" id="ARBA00022448"/>
    </source>
</evidence>
<comment type="subcellular location">
    <subcellularLocation>
        <location evidence="1">Cell envelope</location>
    </subcellularLocation>
</comment>
<keyword evidence="7" id="KW-0106">Calcium</keyword>
<evidence type="ECO:0000259" key="10">
    <source>
        <dbReference type="Pfam" id="PF13407"/>
    </source>
</evidence>
<dbReference type="RefSeq" id="WP_227710595.1">
    <property type="nucleotide sequence ID" value="NZ_JBBNGZ010000050.1"/>
</dbReference>
<dbReference type="AlphaFoldDB" id="A0AAW4WJS8"/>
<keyword evidence="2" id="KW-0813">Transport</keyword>
<evidence type="ECO:0000256" key="3">
    <source>
        <dbReference type="ARBA" id="ARBA00022597"/>
    </source>
</evidence>